<evidence type="ECO:0000313" key="13">
    <source>
        <dbReference type="Proteomes" id="UP001281761"/>
    </source>
</evidence>
<keyword evidence="6 9" id="KW-0508">mRNA splicing</keyword>
<dbReference type="PROSITE" id="PS52002">
    <property type="entry name" value="SM"/>
    <property type="match status" value="1"/>
</dbReference>
<sequence length="114" mass="12833">MSIEIPIKLLHEAEGHILTIHTKTNEIYRGKLIEAEDNMNCRLEGVIQTQKDGSTAILNNVYLRGSSIAYFVFPEMLRNAPMFKNLEKPTKGQGIGMGVGRQAQRQAKATYQKK</sequence>
<evidence type="ECO:0000256" key="2">
    <source>
        <dbReference type="ARBA" id="ARBA00004514"/>
    </source>
</evidence>
<dbReference type="SMART" id="SM00651">
    <property type="entry name" value="Sm"/>
    <property type="match status" value="1"/>
</dbReference>
<dbReference type="InterPro" id="IPR010920">
    <property type="entry name" value="LSM_dom_sf"/>
</dbReference>
<dbReference type="InterPro" id="IPR034099">
    <property type="entry name" value="SmD3"/>
</dbReference>
<dbReference type="CDD" id="cd01721">
    <property type="entry name" value="Sm_D3"/>
    <property type="match status" value="1"/>
</dbReference>
<protein>
    <recommendedName>
        <fullName evidence="9">Small nuclear ribonucleoprotein Sm D3</fullName>
        <shortName evidence="9">Sm-D3</shortName>
    </recommendedName>
    <alternativeName>
        <fullName evidence="9">snRNP core protein D3</fullName>
    </alternativeName>
</protein>
<gene>
    <name evidence="12" type="ORF">BLNAU_10424</name>
</gene>
<dbReference type="InterPro" id="IPR027141">
    <property type="entry name" value="LSm4/Sm_D1/D3"/>
</dbReference>
<keyword evidence="13" id="KW-1185">Reference proteome</keyword>
<organism evidence="12 13">
    <name type="scientific">Blattamonas nauphoetae</name>
    <dbReference type="NCBI Taxonomy" id="2049346"/>
    <lineage>
        <taxon>Eukaryota</taxon>
        <taxon>Metamonada</taxon>
        <taxon>Preaxostyla</taxon>
        <taxon>Oxymonadida</taxon>
        <taxon>Blattamonas</taxon>
    </lineage>
</organism>
<dbReference type="PANTHER" id="PTHR23338">
    <property type="entry name" value="SMALL NUCLEAR RIBONUCLEOPROTEIN SM"/>
    <property type="match status" value="1"/>
</dbReference>
<comment type="similarity">
    <text evidence="3 9">Belongs to the snRNP core protein family.</text>
</comment>
<evidence type="ECO:0000256" key="4">
    <source>
        <dbReference type="ARBA" id="ARBA00022490"/>
    </source>
</evidence>
<dbReference type="InterPro" id="IPR047575">
    <property type="entry name" value="Sm"/>
</dbReference>
<dbReference type="InterPro" id="IPR001163">
    <property type="entry name" value="Sm_dom_euk/arc"/>
</dbReference>
<evidence type="ECO:0000256" key="6">
    <source>
        <dbReference type="ARBA" id="ARBA00023187"/>
    </source>
</evidence>
<comment type="subcellular location">
    <subcellularLocation>
        <location evidence="2">Cytoplasm</location>
        <location evidence="2">Cytosol</location>
    </subcellularLocation>
    <subcellularLocation>
        <location evidence="1 9">Nucleus</location>
    </subcellularLocation>
</comment>
<evidence type="ECO:0000256" key="9">
    <source>
        <dbReference type="RuleBase" id="RU365050"/>
    </source>
</evidence>
<evidence type="ECO:0000256" key="1">
    <source>
        <dbReference type="ARBA" id="ARBA00004123"/>
    </source>
</evidence>
<dbReference type="Proteomes" id="UP001281761">
    <property type="component" value="Unassembled WGS sequence"/>
</dbReference>
<evidence type="ECO:0000313" key="12">
    <source>
        <dbReference type="EMBL" id="KAK2954573.1"/>
    </source>
</evidence>
<name>A0ABQ9XS98_9EUKA</name>
<keyword evidence="7 9" id="KW-0539">Nucleus</keyword>
<keyword evidence="4" id="KW-0963">Cytoplasm</keyword>
<evidence type="ECO:0000259" key="11">
    <source>
        <dbReference type="PROSITE" id="PS52002"/>
    </source>
</evidence>
<accession>A0ABQ9XS98</accession>
<proteinExistence type="inferred from homology"/>
<keyword evidence="8 9" id="KW-0687">Ribonucleoprotein</keyword>
<keyword evidence="5 9" id="KW-0507">mRNA processing</keyword>
<evidence type="ECO:0000256" key="8">
    <source>
        <dbReference type="ARBA" id="ARBA00023274"/>
    </source>
</evidence>
<dbReference type="Gene3D" id="2.30.30.100">
    <property type="match status" value="1"/>
</dbReference>
<feature type="compositionally biased region" description="Polar residues" evidence="10">
    <location>
        <begin position="103"/>
        <end position="114"/>
    </location>
</feature>
<reference evidence="12 13" key="1">
    <citation type="journal article" date="2022" name="bioRxiv">
        <title>Genomics of Preaxostyla Flagellates Illuminates Evolutionary Transitions and the Path Towards Mitochondrial Loss.</title>
        <authorList>
            <person name="Novak L.V.F."/>
            <person name="Treitli S.C."/>
            <person name="Pyrih J."/>
            <person name="Halakuc P."/>
            <person name="Pipaliya S.V."/>
            <person name="Vacek V."/>
            <person name="Brzon O."/>
            <person name="Soukal P."/>
            <person name="Eme L."/>
            <person name="Dacks J.B."/>
            <person name="Karnkowska A."/>
            <person name="Elias M."/>
            <person name="Hampl V."/>
        </authorList>
    </citation>
    <scope>NUCLEOTIDE SEQUENCE [LARGE SCALE GENOMIC DNA]</scope>
    <source>
        <strain evidence="12">NAU3</strain>
        <tissue evidence="12">Gut</tissue>
    </source>
</reference>
<evidence type="ECO:0000256" key="5">
    <source>
        <dbReference type="ARBA" id="ARBA00022664"/>
    </source>
</evidence>
<dbReference type="SUPFAM" id="SSF50182">
    <property type="entry name" value="Sm-like ribonucleoproteins"/>
    <property type="match status" value="1"/>
</dbReference>
<dbReference type="GO" id="GO:1990904">
    <property type="term" value="C:ribonucleoprotein complex"/>
    <property type="evidence" value="ECO:0007669"/>
    <property type="project" value="UniProtKB-KW"/>
</dbReference>
<feature type="region of interest" description="Disordered" evidence="10">
    <location>
        <begin position="91"/>
        <end position="114"/>
    </location>
</feature>
<feature type="domain" description="Sm" evidence="11">
    <location>
        <begin position="5"/>
        <end position="77"/>
    </location>
</feature>
<evidence type="ECO:0000256" key="3">
    <source>
        <dbReference type="ARBA" id="ARBA00008146"/>
    </source>
</evidence>
<dbReference type="Pfam" id="PF01423">
    <property type="entry name" value="LSM"/>
    <property type="match status" value="1"/>
</dbReference>
<comment type="caution">
    <text evidence="12">The sequence shown here is derived from an EMBL/GenBank/DDBJ whole genome shotgun (WGS) entry which is preliminary data.</text>
</comment>
<evidence type="ECO:0000256" key="10">
    <source>
        <dbReference type="SAM" id="MobiDB-lite"/>
    </source>
</evidence>
<dbReference type="EMBL" id="JARBJD010000076">
    <property type="protein sequence ID" value="KAK2954573.1"/>
    <property type="molecule type" value="Genomic_DNA"/>
</dbReference>
<evidence type="ECO:0000256" key="7">
    <source>
        <dbReference type="ARBA" id="ARBA00023242"/>
    </source>
</evidence>